<evidence type="ECO:0000313" key="2">
    <source>
        <dbReference type="Proteomes" id="UP000516148"/>
    </source>
</evidence>
<sequence>MTPGKDYILSKVGAVIGSTPYAVAIDAGDHRLTADEPVKLGGQGKGPAPLDLLLSALGACTAATLKIYAERKTWPLEGIDVALTFIRNDQGDRIERRLHVKGPLDVAQRAKLADVAERTPVTLVIRNGVPIETELMEGQ</sequence>
<dbReference type="AlphaFoldDB" id="A0A7H0LM72"/>
<organism evidence="1 2">
    <name type="scientific">Sphingomonas alpina</name>
    <dbReference type="NCBI Taxonomy" id="653931"/>
    <lineage>
        <taxon>Bacteria</taxon>
        <taxon>Pseudomonadati</taxon>
        <taxon>Pseudomonadota</taxon>
        <taxon>Alphaproteobacteria</taxon>
        <taxon>Sphingomonadales</taxon>
        <taxon>Sphingomonadaceae</taxon>
        <taxon>Sphingomonas</taxon>
    </lineage>
</organism>
<proteinExistence type="predicted"/>
<dbReference type="Gene3D" id="3.30.300.20">
    <property type="match status" value="1"/>
</dbReference>
<dbReference type="KEGG" id="spap:H3Z74_06195"/>
<protein>
    <submittedName>
        <fullName evidence="1">OsmC family protein</fullName>
    </submittedName>
</protein>
<keyword evidence="2" id="KW-1185">Reference proteome</keyword>
<dbReference type="Proteomes" id="UP000516148">
    <property type="component" value="Chromosome"/>
</dbReference>
<dbReference type="InterPro" id="IPR036102">
    <property type="entry name" value="OsmC/Ohrsf"/>
</dbReference>
<dbReference type="PANTHER" id="PTHR39624">
    <property type="entry name" value="PROTEIN INVOLVED IN RIMO-MEDIATED BETA-METHYLTHIOLATION OF RIBOSOMAL PROTEIN S12 YCAO"/>
    <property type="match status" value="1"/>
</dbReference>
<accession>A0A7H0LM72</accession>
<dbReference type="RefSeq" id="WP_187763065.1">
    <property type="nucleotide sequence ID" value="NZ_CP061038.1"/>
</dbReference>
<dbReference type="PANTHER" id="PTHR39624:SF2">
    <property type="entry name" value="OSMC-LIKE PROTEIN"/>
    <property type="match status" value="1"/>
</dbReference>
<evidence type="ECO:0000313" key="1">
    <source>
        <dbReference type="EMBL" id="QNQ10775.1"/>
    </source>
</evidence>
<name>A0A7H0LM72_9SPHN</name>
<gene>
    <name evidence="1" type="ORF">H3Z74_06195</name>
</gene>
<dbReference type="InterPro" id="IPR015946">
    <property type="entry name" value="KH_dom-like_a/b"/>
</dbReference>
<dbReference type="Pfam" id="PF02566">
    <property type="entry name" value="OsmC"/>
    <property type="match status" value="1"/>
</dbReference>
<dbReference type="EMBL" id="CP061038">
    <property type="protein sequence ID" value="QNQ10775.1"/>
    <property type="molecule type" value="Genomic_DNA"/>
</dbReference>
<reference evidence="1 2" key="1">
    <citation type="submission" date="2020-09" db="EMBL/GenBank/DDBJ databases">
        <title>Sphingomonas sp., a new species isolated from pork steak.</title>
        <authorList>
            <person name="Heidler von Heilborn D."/>
        </authorList>
    </citation>
    <scope>NUCLEOTIDE SEQUENCE [LARGE SCALE GENOMIC DNA]</scope>
    <source>
        <strain evidence="2">S8-3T</strain>
    </source>
</reference>
<dbReference type="InterPro" id="IPR003718">
    <property type="entry name" value="OsmC/Ohr_fam"/>
</dbReference>
<dbReference type="SUPFAM" id="SSF82784">
    <property type="entry name" value="OsmC-like"/>
    <property type="match status" value="1"/>
</dbReference>